<evidence type="ECO:0000256" key="4">
    <source>
        <dbReference type="ARBA" id="ARBA00022692"/>
    </source>
</evidence>
<evidence type="ECO:0000256" key="5">
    <source>
        <dbReference type="ARBA" id="ARBA00022989"/>
    </source>
</evidence>
<dbReference type="Proteomes" id="UP000184335">
    <property type="component" value="Unassembled WGS sequence"/>
</dbReference>
<evidence type="ECO:0000256" key="3">
    <source>
        <dbReference type="ARBA" id="ARBA00022475"/>
    </source>
</evidence>
<dbReference type="Pfam" id="PF07681">
    <property type="entry name" value="DoxX"/>
    <property type="match status" value="1"/>
</dbReference>
<proteinExistence type="inferred from homology"/>
<evidence type="ECO:0000256" key="2">
    <source>
        <dbReference type="ARBA" id="ARBA00006679"/>
    </source>
</evidence>
<keyword evidence="4 7" id="KW-0812">Transmembrane</keyword>
<evidence type="ECO:0000313" key="8">
    <source>
        <dbReference type="EMBL" id="SHI57094.1"/>
    </source>
</evidence>
<sequence length="142" mass="15436">MNFLFSTNRNATAVDTVLLLMRLFIGVAMMTHGLPKLEQLMAGNTANFPSIFGLSIQVSMILAILAEVGCSLFLILGLFSRPSALILFFTMAVAAFAIHSADSFDIKEKALLYLAIYAVLLCLGPGRFSIDQLISGRKKSGW</sequence>
<keyword evidence="5 7" id="KW-1133">Transmembrane helix</keyword>
<dbReference type="RefSeq" id="WP_073178439.1">
    <property type="nucleotide sequence ID" value="NZ_FQYI01000002.1"/>
</dbReference>
<feature type="transmembrane region" description="Helical" evidence="7">
    <location>
        <begin position="110"/>
        <end position="130"/>
    </location>
</feature>
<evidence type="ECO:0000256" key="1">
    <source>
        <dbReference type="ARBA" id="ARBA00004651"/>
    </source>
</evidence>
<evidence type="ECO:0000256" key="7">
    <source>
        <dbReference type="SAM" id="Phobius"/>
    </source>
</evidence>
<accession>A0A1M6C8K9</accession>
<dbReference type="InterPro" id="IPR032808">
    <property type="entry name" value="DoxX"/>
</dbReference>
<gene>
    <name evidence="8" type="ORF">SAMN05443429_102258</name>
</gene>
<comment type="similarity">
    <text evidence="2">Belongs to the DoxX family.</text>
</comment>
<keyword evidence="3" id="KW-1003">Cell membrane</keyword>
<dbReference type="PANTHER" id="PTHR33452:SF1">
    <property type="entry name" value="INNER MEMBRANE PROTEIN YPHA-RELATED"/>
    <property type="match status" value="1"/>
</dbReference>
<name>A0A1M6C8K9_9FLAO</name>
<reference evidence="8 9" key="1">
    <citation type="submission" date="2016-11" db="EMBL/GenBank/DDBJ databases">
        <authorList>
            <person name="Jaros S."/>
            <person name="Januszkiewicz K."/>
            <person name="Wedrychowicz H."/>
        </authorList>
    </citation>
    <scope>NUCLEOTIDE SEQUENCE [LARGE SCALE GENOMIC DNA]</scope>
    <source>
        <strain evidence="8 9">DSM 25479</strain>
    </source>
</reference>
<keyword evidence="9" id="KW-1185">Reference proteome</keyword>
<dbReference type="AlphaFoldDB" id="A0A1M6C8K9"/>
<feature type="transmembrane region" description="Helical" evidence="7">
    <location>
        <begin position="51"/>
        <end position="78"/>
    </location>
</feature>
<dbReference type="PANTHER" id="PTHR33452">
    <property type="entry name" value="OXIDOREDUCTASE CATD-RELATED"/>
    <property type="match status" value="1"/>
</dbReference>
<dbReference type="InterPro" id="IPR051907">
    <property type="entry name" value="DoxX-like_oxidoreductase"/>
</dbReference>
<feature type="transmembrane region" description="Helical" evidence="7">
    <location>
        <begin position="12"/>
        <end position="31"/>
    </location>
</feature>
<protein>
    <submittedName>
        <fullName evidence="8">Putative oxidoreductase</fullName>
    </submittedName>
</protein>
<keyword evidence="6 7" id="KW-0472">Membrane</keyword>
<dbReference type="EMBL" id="FQYI01000002">
    <property type="protein sequence ID" value="SHI57094.1"/>
    <property type="molecule type" value="Genomic_DNA"/>
</dbReference>
<feature type="transmembrane region" description="Helical" evidence="7">
    <location>
        <begin position="85"/>
        <end position="104"/>
    </location>
</feature>
<evidence type="ECO:0000313" key="9">
    <source>
        <dbReference type="Proteomes" id="UP000184335"/>
    </source>
</evidence>
<dbReference type="OrthoDB" id="9813193at2"/>
<comment type="subcellular location">
    <subcellularLocation>
        <location evidence="1">Cell membrane</location>
        <topology evidence="1">Multi-pass membrane protein</topology>
    </subcellularLocation>
</comment>
<evidence type="ECO:0000256" key="6">
    <source>
        <dbReference type="ARBA" id="ARBA00023136"/>
    </source>
</evidence>
<dbReference type="GO" id="GO:0005886">
    <property type="term" value="C:plasma membrane"/>
    <property type="evidence" value="ECO:0007669"/>
    <property type="project" value="UniProtKB-SubCell"/>
</dbReference>
<dbReference type="STRING" id="1118202.SAMN05443429_102258"/>
<organism evidence="8 9">
    <name type="scientific">Cruoricaptor ignavus</name>
    <dbReference type="NCBI Taxonomy" id="1118202"/>
    <lineage>
        <taxon>Bacteria</taxon>
        <taxon>Pseudomonadati</taxon>
        <taxon>Bacteroidota</taxon>
        <taxon>Flavobacteriia</taxon>
        <taxon>Flavobacteriales</taxon>
        <taxon>Weeksellaceae</taxon>
        <taxon>Cruoricaptor</taxon>
    </lineage>
</organism>